<dbReference type="CDD" id="cd00085">
    <property type="entry name" value="HNHc"/>
    <property type="match status" value="1"/>
</dbReference>
<evidence type="ECO:0000313" key="3">
    <source>
        <dbReference type="Proteomes" id="UP001054811"/>
    </source>
</evidence>
<accession>A0ABY5NNG5</accession>
<dbReference type="InterPro" id="IPR003615">
    <property type="entry name" value="HNH_nuc"/>
</dbReference>
<dbReference type="Proteomes" id="UP001054811">
    <property type="component" value="Chromosome"/>
</dbReference>
<feature type="domain" description="DUF222" evidence="1">
    <location>
        <begin position="4"/>
        <end position="264"/>
    </location>
</feature>
<dbReference type="InterPro" id="IPR003870">
    <property type="entry name" value="DUF222"/>
</dbReference>
<keyword evidence="2" id="KW-0378">Hydrolase</keyword>
<keyword evidence="3" id="KW-1185">Reference proteome</keyword>
<organism evidence="2 3">
    <name type="scientific">Microbacterium elymi</name>
    <dbReference type="NCBI Taxonomy" id="2909587"/>
    <lineage>
        <taxon>Bacteria</taxon>
        <taxon>Bacillati</taxon>
        <taxon>Actinomycetota</taxon>
        <taxon>Actinomycetes</taxon>
        <taxon>Micrococcales</taxon>
        <taxon>Microbacteriaceae</taxon>
        <taxon>Microbacterium</taxon>
    </lineage>
</organism>
<sequence length="344" mass="37742">MAVRAAGADIAVRLRLSEAAVHGMSVTTATLRERCPRIWSLFLGGQIGEPNARSAADAAGTLPEDAPEAWAMFDERAADPAQSLTPGRFRTRARVLREQLHPRTIDERHARARQDRDVWMKDEPDGMASLGLRAPAADVHAAYRRIDAMARHLRAQDGETRILNQLRADVASERLLTGLGTGDSRDAARVRPVVAITVPALTLLGAGTEPATLEGYGPIDLETAKRLAGTATSWVRILTHPVTGTVLDVDRTVYRVPKAMRRWLGVHHPTCVFSGCGRPARDCEIDHDVDWQYGGTTSVGNATPKCEHHHHIRHDTLWRCDHVGDSIRWTSPTGYQSAPDPPPF</sequence>
<proteinExistence type="predicted"/>
<name>A0ABY5NNG5_9MICO</name>
<dbReference type="Pfam" id="PF02720">
    <property type="entry name" value="DUF222"/>
    <property type="match status" value="1"/>
</dbReference>
<evidence type="ECO:0000313" key="2">
    <source>
        <dbReference type="EMBL" id="UUT36659.1"/>
    </source>
</evidence>
<keyword evidence="2" id="KW-0540">Nuclease</keyword>
<protein>
    <submittedName>
        <fullName evidence="2">HNH endonuclease</fullName>
    </submittedName>
</protein>
<reference evidence="2" key="1">
    <citation type="submission" date="2022-01" db="EMBL/GenBank/DDBJ databases">
        <title>Microbacterium eymi and Microbacterium rhizovicinus sp. nov., isolated from the rhizospheric soil of Elymus tsukushiensis, a plant native to the Dokdo Islands, Republic of Korea.</title>
        <authorList>
            <person name="Hwang Y.J."/>
        </authorList>
    </citation>
    <scope>NUCLEOTIDE SEQUENCE</scope>
    <source>
        <strain evidence="2">KUDC0405</strain>
    </source>
</reference>
<dbReference type="EMBL" id="CP091139">
    <property type="protein sequence ID" value="UUT36659.1"/>
    <property type="molecule type" value="Genomic_DNA"/>
</dbReference>
<evidence type="ECO:0000259" key="1">
    <source>
        <dbReference type="Pfam" id="PF02720"/>
    </source>
</evidence>
<keyword evidence="2" id="KW-0255">Endonuclease</keyword>
<gene>
    <name evidence="2" type="ORF">L2X98_29870</name>
</gene>
<dbReference type="GO" id="GO:0004519">
    <property type="term" value="F:endonuclease activity"/>
    <property type="evidence" value="ECO:0007669"/>
    <property type="project" value="UniProtKB-KW"/>
</dbReference>